<evidence type="ECO:0000259" key="2">
    <source>
        <dbReference type="Pfam" id="PF14579"/>
    </source>
</evidence>
<dbReference type="InterPro" id="IPR040982">
    <property type="entry name" value="DNA_pol3_finger"/>
</dbReference>
<keyword evidence="5" id="KW-0548">Nucleotidyltransferase</keyword>
<dbReference type="GO" id="GO:0003887">
    <property type="term" value="F:DNA-directed DNA polymerase activity"/>
    <property type="evidence" value="ECO:0007669"/>
    <property type="project" value="UniProtKB-EC"/>
</dbReference>
<gene>
    <name evidence="5" type="primary">dnaE_11</name>
    <name evidence="5" type="ORF">GALL_391340</name>
</gene>
<dbReference type="CDD" id="cd04485">
    <property type="entry name" value="DnaE_OBF"/>
    <property type="match status" value="1"/>
</dbReference>
<dbReference type="Gene3D" id="1.10.150.870">
    <property type="match status" value="1"/>
</dbReference>
<dbReference type="Pfam" id="PF17657">
    <property type="entry name" value="DNA_pol3_finger"/>
    <property type="match status" value="1"/>
</dbReference>
<dbReference type="PANTHER" id="PTHR32294:SF0">
    <property type="entry name" value="DNA POLYMERASE III SUBUNIT ALPHA"/>
    <property type="match status" value="1"/>
</dbReference>
<dbReference type="GO" id="GO:0003676">
    <property type="term" value="F:nucleic acid binding"/>
    <property type="evidence" value="ECO:0007669"/>
    <property type="project" value="InterPro"/>
</dbReference>
<feature type="domain" description="DNA polymerase helix-hairpin-helix motif" evidence="2">
    <location>
        <begin position="126"/>
        <end position="215"/>
    </location>
</feature>
<accession>A0A1J5QNR3</accession>
<dbReference type="Pfam" id="PF14579">
    <property type="entry name" value="HHH_6"/>
    <property type="match status" value="1"/>
</dbReference>
<dbReference type="PANTHER" id="PTHR32294">
    <property type="entry name" value="DNA POLYMERASE III SUBUNIT ALPHA"/>
    <property type="match status" value="1"/>
</dbReference>
<dbReference type="Gene3D" id="2.40.50.140">
    <property type="entry name" value="Nucleic acid-binding proteins"/>
    <property type="match status" value="1"/>
</dbReference>
<dbReference type="InterPro" id="IPR004365">
    <property type="entry name" value="NA-bd_OB_tRNA"/>
</dbReference>
<evidence type="ECO:0000259" key="4">
    <source>
        <dbReference type="Pfam" id="PF20914"/>
    </source>
</evidence>
<protein>
    <submittedName>
        <fullName evidence="5">DNA polymerase III subunit alpha</fullName>
        <ecNumber evidence="5">2.7.7.7</ecNumber>
    </submittedName>
</protein>
<dbReference type="EC" id="2.7.7.7" evidence="5"/>
<feature type="domain" description="DNA polymerase III subunit alpha C-terminal" evidence="4">
    <location>
        <begin position="424"/>
        <end position="461"/>
    </location>
</feature>
<dbReference type="InterPro" id="IPR012340">
    <property type="entry name" value="NA-bd_OB-fold"/>
</dbReference>
<feature type="domain" description="OB" evidence="1">
    <location>
        <begin position="305"/>
        <end position="378"/>
    </location>
</feature>
<dbReference type="InterPro" id="IPR048472">
    <property type="entry name" value="DNA_pol_IIIA_C"/>
</dbReference>
<feature type="domain" description="DNA polymerase III alpha subunit finger" evidence="3">
    <location>
        <begin position="1"/>
        <end position="52"/>
    </location>
</feature>
<proteinExistence type="predicted"/>
<evidence type="ECO:0000259" key="3">
    <source>
        <dbReference type="Pfam" id="PF17657"/>
    </source>
</evidence>
<dbReference type="InterPro" id="IPR004805">
    <property type="entry name" value="DnaE2/DnaE/PolC"/>
</dbReference>
<comment type="caution">
    <text evidence="5">The sequence shown here is derived from an EMBL/GenBank/DDBJ whole genome shotgun (WGS) entry which is preliminary data.</text>
</comment>
<dbReference type="Pfam" id="PF20914">
    <property type="entry name" value="DNA_pol_IIIA_C"/>
    <property type="match status" value="1"/>
</dbReference>
<dbReference type="Pfam" id="PF01336">
    <property type="entry name" value="tRNA_anti-codon"/>
    <property type="match status" value="1"/>
</dbReference>
<reference evidence="5" key="1">
    <citation type="submission" date="2016-10" db="EMBL/GenBank/DDBJ databases">
        <title>Sequence of Gallionella enrichment culture.</title>
        <authorList>
            <person name="Poehlein A."/>
            <person name="Muehling M."/>
            <person name="Daniel R."/>
        </authorList>
    </citation>
    <scope>NUCLEOTIDE SEQUENCE</scope>
</reference>
<organism evidence="5">
    <name type="scientific">mine drainage metagenome</name>
    <dbReference type="NCBI Taxonomy" id="410659"/>
    <lineage>
        <taxon>unclassified sequences</taxon>
        <taxon>metagenomes</taxon>
        <taxon>ecological metagenomes</taxon>
    </lineage>
</organism>
<dbReference type="GO" id="GO:0006260">
    <property type="term" value="P:DNA replication"/>
    <property type="evidence" value="ECO:0007669"/>
    <property type="project" value="InterPro"/>
</dbReference>
<dbReference type="EMBL" id="MLJW01001268">
    <property type="protein sequence ID" value="OIQ79139.1"/>
    <property type="molecule type" value="Genomic_DNA"/>
</dbReference>
<dbReference type="AlphaFoldDB" id="A0A1J5QNR3"/>
<dbReference type="GO" id="GO:0008408">
    <property type="term" value="F:3'-5' exonuclease activity"/>
    <property type="evidence" value="ECO:0007669"/>
    <property type="project" value="InterPro"/>
</dbReference>
<evidence type="ECO:0000313" key="5">
    <source>
        <dbReference type="EMBL" id="OIQ79139.1"/>
    </source>
</evidence>
<keyword evidence="5" id="KW-0808">Transferase</keyword>
<name>A0A1J5QNR3_9ZZZZ</name>
<dbReference type="InterPro" id="IPR029460">
    <property type="entry name" value="DNAPol_HHH"/>
</dbReference>
<evidence type="ECO:0000259" key="1">
    <source>
        <dbReference type="Pfam" id="PF01336"/>
    </source>
</evidence>
<sequence>MVDQEQVMQIAQVVAGYSLGGADLLRRAMGKKKPEEMAQQRAIFVEGAQKNGTAARDAEFLFDLMEKFASYGFNKSHAAAYALVAYYTAYLKAHYPAAFLAATLSADMNNTDSVHIFHDDCLANQLEVLPPDINRSEFRFKPLNNRQVLYGLGAIKGTGWSAIEMILASRQKDGPFKDLFEFCLRLDLRKVNRRVIESLIRAGAFDSLEPNRAALLAGVGMAIEAAEQSGAAAGQNNLFGDMPEVMNHVLPQVPSWSEQEKLQHEKAALGFYFSGHPYLAYRSELAAFVRNSLAMLTPQEQPQLLAGVVVATRTRMTSRGKMAFVTIDDASAQIEVVVGNELFMASASLLKEDQLLFIEGKVSHDDFSGGLRVNARRLFNVAAARSTYASLLKISCNGQADARKLRELLAPFCKAEAKVESISACPVQVEYRNAAARCELTLGEGWRVELRDELLQGLRTWLSDENVKILYH</sequence>